<dbReference type="RefSeq" id="WP_127724350.1">
    <property type="nucleotide sequence ID" value="NZ_RLIH01000005.1"/>
</dbReference>
<dbReference type="HAMAP" id="MF_00528">
    <property type="entry name" value="Maf"/>
    <property type="match status" value="1"/>
</dbReference>
<dbReference type="Proteomes" id="UP000288812">
    <property type="component" value="Unassembled WGS sequence"/>
</dbReference>
<evidence type="ECO:0000256" key="1">
    <source>
        <dbReference type="ARBA" id="ARBA00001968"/>
    </source>
</evidence>
<dbReference type="GO" id="GO:0009117">
    <property type="term" value="P:nucleotide metabolic process"/>
    <property type="evidence" value="ECO:0007669"/>
    <property type="project" value="UniProtKB-KW"/>
</dbReference>
<proteinExistence type="inferred from homology"/>
<dbReference type="GO" id="GO:0005737">
    <property type="term" value="C:cytoplasm"/>
    <property type="evidence" value="ECO:0007669"/>
    <property type="project" value="UniProtKB-SubCell"/>
</dbReference>
<sequence length="202" mass="22766">MIILASNSPRRQEILSRFTDISIVSSDIDENNDYYDNPIQLVMALSFEKGIAVALENPSNIVISADTVIDFNGEILGKPQNREDAKNMLQRLSGKKHKVITGYSIFKLEKNIKYTDYVVSYVFFKDLTEEEVEDYLNTEEFWGKSGSYAIQGYGSLLIDSMQGSFENIVGLPISKIADDLKKLFGISLLKEVLKNEKSGDEL</sequence>
<feature type="active site" description="Proton acceptor" evidence="3">
    <location>
        <position position="66"/>
    </location>
</feature>
<dbReference type="GO" id="GO:0036221">
    <property type="term" value="F:UTP diphosphatase activity"/>
    <property type="evidence" value="ECO:0007669"/>
    <property type="project" value="RHEA"/>
</dbReference>
<keyword evidence="3" id="KW-0546">Nucleotide metabolism</keyword>
<dbReference type="EC" id="3.6.1.9" evidence="3"/>
<dbReference type="SUPFAM" id="SSF52972">
    <property type="entry name" value="ITPase-like"/>
    <property type="match status" value="1"/>
</dbReference>
<dbReference type="PIRSF" id="PIRSF006305">
    <property type="entry name" value="Maf"/>
    <property type="match status" value="1"/>
</dbReference>
<dbReference type="InterPro" id="IPR003697">
    <property type="entry name" value="Maf-like"/>
</dbReference>
<dbReference type="AlphaFoldDB" id="A0A437S7S4"/>
<reference evidence="4 5" key="1">
    <citation type="submission" date="2018-11" db="EMBL/GenBank/DDBJ databases">
        <title>Genome sequencing and assembly of Anaerosphaera sp. nov., GS7-6-2.</title>
        <authorList>
            <person name="Rettenmaier R."/>
            <person name="Liebl W."/>
            <person name="Zverlov V."/>
        </authorList>
    </citation>
    <scope>NUCLEOTIDE SEQUENCE [LARGE SCALE GENOMIC DNA]</scope>
    <source>
        <strain evidence="4 5">GS7-6-2</strain>
    </source>
</reference>
<dbReference type="Gene3D" id="3.90.950.10">
    <property type="match status" value="1"/>
</dbReference>
<keyword evidence="5" id="KW-1185">Reference proteome</keyword>
<dbReference type="PANTHER" id="PTHR43213:SF5">
    <property type="entry name" value="BIFUNCTIONAL DTTP_UTP PYROPHOSPHATASE_METHYLTRANSFERASE PROTEIN-RELATED"/>
    <property type="match status" value="1"/>
</dbReference>
<dbReference type="Pfam" id="PF02545">
    <property type="entry name" value="Maf"/>
    <property type="match status" value="1"/>
</dbReference>
<comment type="function">
    <text evidence="3">Nucleoside triphosphate pyrophosphatase that hydrolyzes dTTP and UTP. May have a dual role in cell division arrest and in preventing the incorporation of modified nucleotides into cellular nucleic acids.</text>
</comment>
<keyword evidence="3" id="KW-0963">Cytoplasm</keyword>
<feature type="site" description="Important for substrate specificity" evidence="3">
    <location>
        <position position="151"/>
    </location>
</feature>
<comment type="similarity">
    <text evidence="3">Belongs to the Maf family. YhdE subfamily.</text>
</comment>
<dbReference type="PANTHER" id="PTHR43213">
    <property type="entry name" value="BIFUNCTIONAL DTTP/UTP PYROPHOSPHATASE/METHYLTRANSFERASE PROTEIN-RELATED"/>
    <property type="match status" value="1"/>
</dbReference>
<gene>
    <name evidence="4" type="primary">maf</name>
    <name evidence="4" type="ORF">EF514_05125</name>
</gene>
<comment type="subcellular location">
    <subcellularLocation>
        <location evidence="3">Cytoplasm</location>
    </subcellularLocation>
</comment>
<feature type="site" description="Important for substrate specificity" evidence="3">
    <location>
        <position position="67"/>
    </location>
</feature>
<keyword evidence="2 3" id="KW-0378">Hydrolase</keyword>
<evidence type="ECO:0000313" key="5">
    <source>
        <dbReference type="Proteomes" id="UP000288812"/>
    </source>
</evidence>
<dbReference type="OrthoDB" id="9807767at2"/>
<comment type="catalytic activity">
    <reaction evidence="3">
        <text>dTTP + H2O = dTMP + diphosphate + H(+)</text>
        <dbReference type="Rhea" id="RHEA:28534"/>
        <dbReference type="ChEBI" id="CHEBI:15377"/>
        <dbReference type="ChEBI" id="CHEBI:15378"/>
        <dbReference type="ChEBI" id="CHEBI:33019"/>
        <dbReference type="ChEBI" id="CHEBI:37568"/>
        <dbReference type="ChEBI" id="CHEBI:63528"/>
        <dbReference type="EC" id="3.6.1.9"/>
    </reaction>
</comment>
<feature type="site" description="Important for substrate specificity" evidence="3">
    <location>
        <position position="10"/>
    </location>
</feature>
<evidence type="ECO:0000313" key="4">
    <source>
        <dbReference type="EMBL" id="RVU54968.1"/>
    </source>
</evidence>
<dbReference type="CDD" id="cd00555">
    <property type="entry name" value="Maf"/>
    <property type="match status" value="1"/>
</dbReference>
<comment type="caution">
    <text evidence="4">The sequence shown here is derived from an EMBL/GenBank/DDBJ whole genome shotgun (WGS) entry which is preliminary data.</text>
</comment>
<dbReference type="NCBIfam" id="TIGR00172">
    <property type="entry name" value="maf"/>
    <property type="match status" value="1"/>
</dbReference>
<dbReference type="GO" id="GO:0036218">
    <property type="term" value="F:dTTP diphosphatase activity"/>
    <property type="evidence" value="ECO:0007669"/>
    <property type="project" value="RHEA"/>
</dbReference>
<evidence type="ECO:0000256" key="3">
    <source>
        <dbReference type="HAMAP-Rule" id="MF_00528"/>
    </source>
</evidence>
<protein>
    <recommendedName>
        <fullName evidence="3">dTTP/UTP pyrophosphatase</fullName>
        <shortName evidence="3">dTTPase/UTPase</shortName>
        <ecNumber evidence="3">3.6.1.9</ecNumber>
    </recommendedName>
    <alternativeName>
        <fullName evidence="3">Nucleoside triphosphate pyrophosphatase</fullName>
    </alternativeName>
    <alternativeName>
        <fullName evidence="3">Nucleotide pyrophosphatase</fullName>
        <shortName evidence="3">Nucleotide PPase</shortName>
    </alternativeName>
</protein>
<comment type="cofactor">
    <cofactor evidence="1 3">
        <name>a divalent metal cation</name>
        <dbReference type="ChEBI" id="CHEBI:60240"/>
    </cofactor>
</comment>
<comment type="catalytic activity">
    <reaction evidence="3">
        <text>UTP + H2O = UMP + diphosphate + H(+)</text>
        <dbReference type="Rhea" id="RHEA:29395"/>
        <dbReference type="ChEBI" id="CHEBI:15377"/>
        <dbReference type="ChEBI" id="CHEBI:15378"/>
        <dbReference type="ChEBI" id="CHEBI:33019"/>
        <dbReference type="ChEBI" id="CHEBI:46398"/>
        <dbReference type="ChEBI" id="CHEBI:57865"/>
        <dbReference type="EC" id="3.6.1.9"/>
    </reaction>
</comment>
<organism evidence="4 5">
    <name type="scientific">Anaerosphaera multitolerans</name>
    <dbReference type="NCBI Taxonomy" id="2487351"/>
    <lineage>
        <taxon>Bacteria</taxon>
        <taxon>Bacillati</taxon>
        <taxon>Bacillota</taxon>
        <taxon>Tissierellia</taxon>
        <taxon>Tissierellales</taxon>
        <taxon>Peptoniphilaceae</taxon>
        <taxon>Anaerosphaera</taxon>
    </lineage>
</organism>
<comment type="caution">
    <text evidence="3">Lacks conserved residue(s) required for the propagation of feature annotation.</text>
</comment>
<accession>A0A437S7S4</accession>
<dbReference type="InterPro" id="IPR029001">
    <property type="entry name" value="ITPase-like_fam"/>
</dbReference>
<name>A0A437S7S4_9FIRM</name>
<dbReference type="EMBL" id="RLIH01000005">
    <property type="protein sequence ID" value="RVU54968.1"/>
    <property type="molecule type" value="Genomic_DNA"/>
</dbReference>
<evidence type="ECO:0000256" key="2">
    <source>
        <dbReference type="ARBA" id="ARBA00022801"/>
    </source>
</evidence>